<evidence type="ECO:0000313" key="1">
    <source>
        <dbReference type="EMBL" id="KAJ9051199.1"/>
    </source>
</evidence>
<gene>
    <name evidence="1" type="ORF">DSO57_1007040</name>
</gene>
<dbReference type="EMBL" id="QTSX02007120">
    <property type="protein sequence ID" value="KAJ9051199.1"/>
    <property type="molecule type" value="Genomic_DNA"/>
</dbReference>
<dbReference type="Proteomes" id="UP001165960">
    <property type="component" value="Unassembled WGS sequence"/>
</dbReference>
<keyword evidence="2" id="KW-1185">Reference proteome</keyword>
<reference evidence="1" key="1">
    <citation type="submission" date="2022-04" db="EMBL/GenBank/DDBJ databases">
        <title>Genome of the entomopathogenic fungus Entomophthora muscae.</title>
        <authorList>
            <person name="Elya C."/>
            <person name="Lovett B.R."/>
            <person name="Lee E."/>
            <person name="Macias A.M."/>
            <person name="Hajek A.E."/>
            <person name="De Bivort B.L."/>
            <person name="Kasson M.T."/>
            <person name="De Fine Licht H.H."/>
            <person name="Stajich J.E."/>
        </authorList>
    </citation>
    <scope>NUCLEOTIDE SEQUENCE</scope>
    <source>
        <strain evidence="1">Berkeley</strain>
    </source>
</reference>
<evidence type="ECO:0000313" key="2">
    <source>
        <dbReference type="Proteomes" id="UP001165960"/>
    </source>
</evidence>
<name>A0ACC2RMB0_9FUNG</name>
<organism evidence="1 2">
    <name type="scientific">Entomophthora muscae</name>
    <dbReference type="NCBI Taxonomy" id="34485"/>
    <lineage>
        <taxon>Eukaryota</taxon>
        <taxon>Fungi</taxon>
        <taxon>Fungi incertae sedis</taxon>
        <taxon>Zoopagomycota</taxon>
        <taxon>Entomophthoromycotina</taxon>
        <taxon>Entomophthoromycetes</taxon>
        <taxon>Entomophthorales</taxon>
        <taxon>Entomophthoraceae</taxon>
        <taxon>Entomophthora</taxon>
    </lineage>
</organism>
<proteinExistence type="predicted"/>
<accession>A0ACC2RMB0</accession>
<sequence length="83" mass="8874">MTLMICPPEDGANNNDDDDGRDGGHDENRAGGSGNGGFTLVCSWPLEESCVVFATHQANRLLCCKEGPQKINPENRAGKLLSK</sequence>
<comment type="caution">
    <text evidence="1">The sequence shown here is derived from an EMBL/GenBank/DDBJ whole genome shotgun (WGS) entry which is preliminary data.</text>
</comment>
<protein>
    <submittedName>
        <fullName evidence="1">Uncharacterized protein</fullName>
    </submittedName>
</protein>